<name>A0A540X5B9_9BACT</name>
<keyword evidence="2" id="KW-1185">Reference proteome</keyword>
<gene>
    <name evidence="1" type="ORF">FJV41_08165</name>
</gene>
<dbReference type="EMBL" id="VIFM01000023">
    <property type="protein sequence ID" value="TQF16447.1"/>
    <property type="molecule type" value="Genomic_DNA"/>
</dbReference>
<accession>A0A540X5B9</accession>
<dbReference type="SUPFAM" id="SSF52540">
    <property type="entry name" value="P-loop containing nucleoside triphosphate hydrolases"/>
    <property type="match status" value="1"/>
</dbReference>
<proteinExistence type="predicted"/>
<evidence type="ECO:0000313" key="1">
    <source>
        <dbReference type="EMBL" id="TQF16447.1"/>
    </source>
</evidence>
<comment type="caution">
    <text evidence="1">The sequence shown here is derived from an EMBL/GenBank/DDBJ whole genome shotgun (WGS) entry which is preliminary data.</text>
</comment>
<dbReference type="InterPro" id="IPR027417">
    <property type="entry name" value="P-loop_NTPase"/>
</dbReference>
<protein>
    <recommendedName>
        <fullName evidence="3">Thymidylate kinase-like domain-containing protein</fullName>
    </recommendedName>
</protein>
<reference evidence="1 2" key="1">
    <citation type="submission" date="2019-06" db="EMBL/GenBank/DDBJ databases">
        <authorList>
            <person name="Livingstone P."/>
            <person name="Whitworth D."/>
        </authorList>
    </citation>
    <scope>NUCLEOTIDE SEQUENCE [LARGE SCALE GENOMIC DNA]</scope>
    <source>
        <strain evidence="1 2">AM401</strain>
    </source>
</reference>
<dbReference type="RefSeq" id="WP_141641858.1">
    <property type="nucleotide sequence ID" value="NZ_VIFM01000023.1"/>
</dbReference>
<organism evidence="1 2">
    <name type="scientific">Myxococcus llanfairpwllgwyngyllgogerychwyrndrobwllllantysiliogogogochensis</name>
    <dbReference type="NCBI Taxonomy" id="2590453"/>
    <lineage>
        <taxon>Bacteria</taxon>
        <taxon>Pseudomonadati</taxon>
        <taxon>Myxococcota</taxon>
        <taxon>Myxococcia</taxon>
        <taxon>Myxococcales</taxon>
        <taxon>Cystobacterineae</taxon>
        <taxon>Myxococcaceae</taxon>
        <taxon>Myxococcus</taxon>
    </lineage>
</organism>
<sequence length="214" mass="24485">MIHGLLIEGTDYAGKTTVCKLLGARLSAAGLPARLGHCYVFDMPILDHFLAEAKRTPDLLEIDWFYSANILLDLARCHRGLPSGFLVQDRHWLSQVGRNRFFHPDVSGLPSQLIWDEHLPFAFNYYLTSTPKAKRERALLRPSKSVRDTHLRDNPERHQAYDEYLVSLLPAEERWTVVDTSELRPEQVAERIATDVLRRLHAEAPAQVRPVVAR</sequence>
<dbReference type="AlphaFoldDB" id="A0A540X5B9"/>
<dbReference type="Proteomes" id="UP000315369">
    <property type="component" value="Unassembled WGS sequence"/>
</dbReference>
<dbReference type="OrthoDB" id="5181252at2"/>
<evidence type="ECO:0000313" key="2">
    <source>
        <dbReference type="Proteomes" id="UP000315369"/>
    </source>
</evidence>
<evidence type="ECO:0008006" key="3">
    <source>
        <dbReference type="Google" id="ProtNLM"/>
    </source>
</evidence>
<dbReference type="Gene3D" id="3.40.50.300">
    <property type="entry name" value="P-loop containing nucleotide triphosphate hydrolases"/>
    <property type="match status" value="1"/>
</dbReference>